<reference evidence="1" key="1">
    <citation type="submission" date="2024-06" db="EMBL/GenBank/DDBJ databases">
        <title>This phage originates from the Bacteriophage catalogue of the Bacteriophage Competence Centre, Department of Microbiology und Biotechnology, Max Rubner-Institut, Kiel, Germany.</title>
        <authorList>
            <person name="Sprotte S."/>
            <person name="Brinks E."/>
            <person name="Hille F."/>
        </authorList>
    </citation>
    <scope>NUCLEOTIDE SEQUENCE</scope>
</reference>
<evidence type="ECO:0000313" key="1">
    <source>
        <dbReference type="EMBL" id="XDJ00325.1"/>
    </source>
</evidence>
<dbReference type="EMBL" id="PP926506">
    <property type="protein sequence ID" value="XDJ00325.1"/>
    <property type="molecule type" value="Genomic_DNA"/>
</dbReference>
<accession>A0AB39C0Y3</accession>
<protein>
    <submittedName>
        <fullName evidence="1">Uncharacterized protein</fullName>
    </submittedName>
</protein>
<proteinExistence type="predicted"/>
<organism evidence="1">
    <name type="scientific">Salmonella phage PMBT19</name>
    <dbReference type="NCBI Taxonomy" id="3229743"/>
    <lineage>
        <taxon>Viruses</taxon>
        <taxon>Duplodnaviria</taxon>
        <taxon>Heunggongvirae</taxon>
        <taxon>Uroviricota</taxon>
        <taxon>Caudoviricetes</taxon>
    </lineage>
</organism>
<name>A0AB39C0Y3_9CAUD</name>
<sequence>MKYGPNAESLSNTFLEIFYSGTASPLFSGHKAPLVPG</sequence>